<accession>A0A8S1EBI2</accession>
<dbReference type="PANTHER" id="PTHR17985:SF8">
    <property type="entry name" value="TRANSPORT AND GOLGI ORGANIZATION PROTEIN 2 HOMOLOG"/>
    <property type="match status" value="1"/>
</dbReference>
<evidence type="ECO:0000313" key="2">
    <source>
        <dbReference type="Proteomes" id="UP000494206"/>
    </source>
</evidence>
<dbReference type="AlphaFoldDB" id="A0A8S1EBI2"/>
<organism evidence="1 2">
    <name type="scientific">Caenorhabditis bovis</name>
    <dbReference type="NCBI Taxonomy" id="2654633"/>
    <lineage>
        <taxon>Eukaryota</taxon>
        <taxon>Metazoa</taxon>
        <taxon>Ecdysozoa</taxon>
        <taxon>Nematoda</taxon>
        <taxon>Chromadorea</taxon>
        <taxon>Rhabditida</taxon>
        <taxon>Rhabditina</taxon>
        <taxon>Rhabditomorpha</taxon>
        <taxon>Rhabditoidea</taxon>
        <taxon>Rhabditidae</taxon>
        <taxon>Peloderinae</taxon>
        <taxon>Caenorhabditis</taxon>
    </lineage>
</organism>
<dbReference type="OrthoDB" id="191601at2759"/>
<protein>
    <recommendedName>
        <fullName evidence="3">Transport and Golgi organization protein 2</fullName>
    </recommendedName>
</protein>
<dbReference type="Proteomes" id="UP000494206">
    <property type="component" value="Unassembled WGS sequence"/>
</dbReference>
<name>A0A8S1EBI2_9PELO</name>
<dbReference type="EMBL" id="CADEPM010000001">
    <property type="protein sequence ID" value="CAB3397863.1"/>
    <property type="molecule type" value="Genomic_DNA"/>
</dbReference>
<dbReference type="PANTHER" id="PTHR17985">
    <property type="entry name" value="SER/THR-RICH PROTEIN T10 IN DGCR REGION"/>
    <property type="match status" value="1"/>
</dbReference>
<proteinExistence type="predicted"/>
<evidence type="ECO:0000313" key="1">
    <source>
        <dbReference type="EMBL" id="CAB3397863.1"/>
    </source>
</evidence>
<sequence length="280" mass="32147">MCIAFIKVAKSLDERYKLIVLNNRDESLDRPTAKMQWNDNILCGTDEQDPARGTWLGIDKYGTVGILLSVTQPAHTKHLKAPSRGSIIKEFLQSKDRDQFFVNLQNRAHQFNGFQFVSVQKSQDGLYQVESLTNHLVEKVEPIQWSSESATRVFSNSPPDIPLLKTIYGQKIFDHAMQNSDNMTNEEIFSSLIKIATDRESTFPDRQLEKQTGFGDDYNKPLCSIFVRFPNGFRYGTRSHTIITVDQNDNVTVLERRLIPSDNIEESTWEDENFSFKLEA</sequence>
<reference evidence="1 2" key="1">
    <citation type="submission" date="2020-04" db="EMBL/GenBank/DDBJ databases">
        <authorList>
            <person name="Laetsch R D."/>
            <person name="Stevens L."/>
            <person name="Kumar S."/>
            <person name="Blaxter L. M."/>
        </authorList>
    </citation>
    <scope>NUCLEOTIDE SEQUENCE [LARGE SCALE GENOMIC DNA]</scope>
</reference>
<dbReference type="InterPro" id="IPR008551">
    <property type="entry name" value="TANGO2"/>
</dbReference>
<dbReference type="GO" id="GO:0007030">
    <property type="term" value="P:Golgi organization"/>
    <property type="evidence" value="ECO:0007669"/>
    <property type="project" value="TreeGrafter"/>
</dbReference>
<dbReference type="Pfam" id="PF05742">
    <property type="entry name" value="TANGO2"/>
    <property type="match status" value="1"/>
</dbReference>
<dbReference type="GO" id="GO:0005794">
    <property type="term" value="C:Golgi apparatus"/>
    <property type="evidence" value="ECO:0007669"/>
    <property type="project" value="TreeGrafter"/>
</dbReference>
<comment type="caution">
    <text evidence="1">The sequence shown here is derived from an EMBL/GenBank/DDBJ whole genome shotgun (WGS) entry which is preliminary data.</text>
</comment>
<evidence type="ECO:0008006" key="3">
    <source>
        <dbReference type="Google" id="ProtNLM"/>
    </source>
</evidence>
<gene>
    <name evidence="1" type="ORF">CBOVIS_LOCUS1215</name>
</gene>
<dbReference type="GO" id="GO:0009306">
    <property type="term" value="P:protein secretion"/>
    <property type="evidence" value="ECO:0007669"/>
    <property type="project" value="TreeGrafter"/>
</dbReference>
<keyword evidence="2" id="KW-1185">Reference proteome</keyword>